<feature type="transmembrane region" description="Helical" evidence="1">
    <location>
        <begin position="33"/>
        <end position="53"/>
    </location>
</feature>
<keyword evidence="1" id="KW-0812">Transmembrane</keyword>
<organism evidence="2 3">
    <name type="scientific">Knoellia remsis</name>
    <dbReference type="NCBI Taxonomy" id="407159"/>
    <lineage>
        <taxon>Bacteria</taxon>
        <taxon>Bacillati</taxon>
        <taxon>Actinomycetota</taxon>
        <taxon>Actinomycetes</taxon>
        <taxon>Micrococcales</taxon>
        <taxon>Intrasporangiaceae</taxon>
        <taxon>Knoellia</taxon>
    </lineage>
</organism>
<keyword evidence="3" id="KW-1185">Reference proteome</keyword>
<dbReference type="AlphaFoldDB" id="A0A2T0ULT9"/>
<dbReference type="Proteomes" id="UP000237822">
    <property type="component" value="Unassembled WGS sequence"/>
</dbReference>
<evidence type="ECO:0000313" key="2">
    <source>
        <dbReference type="EMBL" id="PRY58797.1"/>
    </source>
</evidence>
<accession>A0A2T0ULT9</accession>
<gene>
    <name evidence="2" type="ORF">BCF74_11178</name>
</gene>
<dbReference type="RefSeq" id="WP_146132907.1">
    <property type="nucleotide sequence ID" value="NZ_PVTI01000011.1"/>
</dbReference>
<keyword evidence="1" id="KW-1133">Transmembrane helix</keyword>
<comment type="caution">
    <text evidence="2">The sequence shown here is derived from an EMBL/GenBank/DDBJ whole genome shotgun (WGS) entry which is preliminary data.</text>
</comment>
<feature type="transmembrane region" description="Helical" evidence="1">
    <location>
        <begin position="65"/>
        <end position="87"/>
    </location>
</feature>
<dbReference type="EMBL" id="PVTI01000011">
    <property type="protein sequence ID" value="PRY58797.1"/>
    <property type="molecule type" value="Genomic_DNA"/>
</dbReference>
<evidence type="ECO:0000313" key="3">
    <source>
        <dbReference type="Proteomes" id="UP000237822"/>
    </source>
</evidence>
<proteinExistence type="predicted"/>
<feature type="transmembrane region" description="Helical" evidence="1">
    <location>
        <begin position="93"/>
        <end position="118"/>
    </location>
</feature>
<protein>
    <submittedName>
        <fullName evidence="2">Uncharacterized protein</fullName>
    </submittedName>
</protein>
<keyword evidence="1" id="KW-0472">Membrane</keyword>
<name>A0A2T0ULT9_9MICO</name>
<feature type="transmembrane region" description="Helical" evidence="1">
    <location>
        <begin position="5"/>
        <end position="27"/>
    </location>
</feature>
<evidence type="ECO:0000256" key="1">
    <source>
        <dbReference type="SAM" id="Phobius"/>
    </source>
</evidence>
<reference evidence="2 3" key="1">
    <citation type="submission" date="2018-03" db="EMBL/GenBank/DDBJ databases">
        <title>Genomic Encyclopedia of Archaeal and Bacterial Type Strains, Phase II (KMG-II): from individual species to whole genera.</title>
        <authorList>
            <person name="Goeker M."/>
        </authorList>
    </citation>
    <scope>NUCLEOTIDE SEQUENCE [LARGE SCALE GENOMIC DNA]</scope>
    <source>
        <strain evidence="2 3">ATCC BAA-1496</strain>
    </source>
</reference>
<sequence>MLPALVRIAGITVAALVAYFVMIAIGGDSGANIGAGLAVFAVLAFGAFGWAMRDGLREQLGLGDLLLRWLIVAAVVPVLLTLVISLTTGSDSIGTAIVSTWFFFAALTGLPAVIGASVGNAMRG</sequence>